<dbReference type="AlphaFoldDB" id="A0A8S9V7V2"/>
<accession>A0A8S9V7V2</accession>
<comment type="caution">
    <text evidence="2">The sequence shown here is derived from an EMBL/GenBank/DDBJ whole genome shotgun (WGS) entry which is preliminary data.</text>
</comment>
<sequence>MEQIWRTTTWSRCTLRSAVAGSRVPKTQHSNPMDLSEVCNSNAAPMMSVVTLEATRDLEGGEDDTAQRVEERDEVMT</sequence>
<dbReference type="Proteomes" id="UP000704712">
    <property type="component" value="Unassembled WGS sequence"/>
</dbReference>
<protein>
    <submittedName>
        <fullName evidence="2">Uncharacterized protein</fullName>
    </submittedName>
</protein>
<reference evidence="2" key="1">
    <citation type="submission" date="2020-03" db="EMBL/GenBank/DDBJ databases">
        <title>Hybrid Assembly of Korean Phytophthora infestans isolates.</title>
        <authorList>
            <person name="Prokchorchik M."/>
            <person name="Lee Y."/>
            <person name="Seo J."/>
            <person name="Cho J.-H."/>
            <person name="Park Y.-E."/>
            <person name="Jang D.-C."/>
            <person name="Im J.-S."/>
            <person name="Choi J.-G."/>
            <person name="Park H.-J."/>
            <person name="Lee G.-B."/>
            <person name="Lee Y.-G."/>
            <person name="Hong S.-Y."/>
            <person name="Cho K."/>
            <person name="Sohn K.H."/>
        </authorList>
    </citation>
    <scope>NUCLEOTIDE SEQUENCE</scope>
    <source>
        <strain evidence="2">KR_2_A2</strain>
    </source>
</reference>
<gene>
    <name evidence="2" type="ORF">GN958_ATG01686</name>
</gene>
<organism evidence="2 3">
    <name type="scientific">Phytophthora infestans</name>
    <name type="common">Potato late blight agent</name>
    <name type="synonym">Botrytis infestans</name>
    <dbReference type="NCBI Taxonomy" id="4787"/>
    <lineage>
        <taxon>Eukaryota</taxon>
        <taxon>Sar</taxon>
        <taxon>Stramenopiles</taxon>
        <taxon>Oomycota</taxon>
        <taxon>Peronosporomycetes</taxon>
        <taxon>Peronosporales</taxon>
        <taxon>Peronosporaceae</taxon>
        <taxon>Phytophthora</taxon>
    </lineage>
</organism>
<proteinExistence type="predicted"/>
<evidence type="ECO:0000313" key="3">
    <source>
        <dbReference type="Proteomes" id="UP000704712"/>
    </source>
</evidence>
<evidence type="ECO:0000313" key="2">
    <source>
        <dbReference type="EMBL" id="KAF4149145.1"/>
    </source>
</evidence>
<name>A0A8S9V7V2_PHYIN</name>
<evidence type="ECO:0000256" key="1">
    <source>
        <dbReference type="SAM" id="MobiDB-lite"/>
    </source>
</evidence>
<feature type="region of interest" description="Disordered" evidence="1">
    <location>
        <begin position="56"/>
        <end position="77"/>
    </location>
</feature>
<dbReference type="EMBL" id="JAACNO010000192">
    <property type="protein sequence ID" value="KAF4149145.1"/>
    <property type="molecule type" value="Genomic_DNA"/>
</dbReference>